<dbReference type="EMBL" id="NCKU01001802">
    <property type="protein sequence ID" value="RWS11209.1"/>
    <property type="molecule type" value="Genomic_DNA"/>
</dbReference>
<evidence type="ECO:0000256" key="3">
    <source>
        <dbReference type="ARBA" id="ARBA00038315"/>
    </source>
</evidence>
<sequence length="678" mass="75677">MSKIYIQSPQQLTPENIVDAYRSSCEKQGIKPIPHLINQFETASAFDIREEDLNLNGEKLDFRQCEALEEILKRIQFRTINLESCNLDDEGASALFDMIEYYESATHLNISNNKNIDIRGWQACCRMLKNTSSLQHLDLRNSGLSEQVMLTFGRALRLGSHLITLHLENSGISSRALAILIAALKLNTTLKELYLGENKLNQTDAIQIGNLLKANSTLELLDLRGNQLQDIGLSYVTEGLSQQPVSAGEGLKTLILCDNQITAKGMPYLSEVLPLCRELKGLNLGFNNIGNDGVIRLKEGLLNCSTLLYLGLRHTKITCEGAISLAEYIAENKKVQKLDLRENNIQSAGLMALAIAMKHNTNITRLHISSPISTKDSSTSESCQKFLDEIDACIASNCELDNGCETDEDYIQSLESPTASPNESSGVSHFTFNGIFRKPVFNISLPNISKKDKKASSPSSKPRFRVSRVCVENEEIVPIVDKLVRSQSRNSTEIYTNGYNKCLNTQQQQQQVSQPKPILRSTSFGSWDTRYSEKETRRSGRFSVSPVPDSDFNNSQVKRLQEEEEVKSEISSSPEVMAQEEVLVASSEVQENENISNVNEDENVQKSKRKISFLLPESKDSTSSTSNFNKNRRMSTPATSAVKTPRSRVPSLKMFKTLDSLDLKSSVPLSPTRLLQGW</sequence>
<dbReference type="AlphaFoldDB" id="A0A443R7H6"/>
<keyword evidence="1" id="KW-0433">Leucine-rich repeat</keyword>
<dbReference type="InterPro" id="IPR051279">
    <property type="entry name" value="PP1-Reg/Actin-Interact_Protein"/>
</dbReference>
<dbReference type="OrthoDB" id="10034042at2759"/>
<dbReference type="PANTHER" id="PTHR24112:SF9">
    <property type="entry name" value="PROTEIN PHOSPHATASE 1 REGULATORY SUBUNIT 37"/>
    <property type="match status" value="1"/>
</dbReference>
<evidence type="ECO:0000256" key="4">
    <source>
        <dbReference type="SAM" id="MobiDB-lite"/>
    </source>
</evidence>
<feature type="non-terminal residue" evidence="5">
    <location>
        <position position="678"/>
    </location>
</feature>
<evidence type="ECO:0000313" key="5">
    <source>
        <dbReference type="EMBL" id="RWS11209.1"/>
    </source>
</evidence>
<comment type="caution">
    <text evidence="5">The sequence shown here is derived from an EMBL/GenBank/DDBJ whole genome shotgun (WGS) entry which is preliminary data.</text>
</comment>
<reference evidence="5 6" key="1">
    <citation type="journal article" date="2018" name="Gigascience">
        <title>Genomes of trombidid mites reveal novel predicted allergens and laterally-transferred genes associated with secondary metabolism.</title>
        <authorList>
            <person name="Dong X."/>
            <person name="Chaisiri K."/>
            <person name="Xia D."/>
            <person name="Armstrong S.D."/>
            <person name="Fang Y."/>
            <person name="Donnelly M.J."/>
            <person name="Kadowaki T."/>
            <person name="McGarry J.W."/>
            <person name="Darby A.C."/>
            <person name="Makepeace B.L."/>
        </authorList>
    </citation>
    <scope>NUCLEOTIDE SEQUENCE [LARGE SCALE GENOMIC DNA]</scope>
    <source>
        <strain evidence="5">UoL-WK</strain>
    </source>
</reference>
<keyword evidence="2" id="KW-0677">Repeat</keyword>
<feature type="region of interest" description="Disordered" evidence="4">
    <location>
        <begin position="506"/>
        <end position="561"/>
    </location>
</feature>
<proteinExistence type="inferred from homology"/>
<organism evidence="5 6">
    <name type="scientific">Dinothrombium tinctorium</name>
    <dbReference type="NCBI Taxonomy" id="1965070"/>
    <lineage>
        <taxon>Eukaryota</taxon>
        <taxon>Metazoa</taxon>
        <taxon>Ecdysozoa</taxon>
        <taxon>Arthropoda</taxon>
        <taxon>Chelicerata</taxon>
        <taxon>Arachnida</taxon>
        <taxon>Acari</taxon>
        <taxon>Acariformes</taxon>
        <taxon>Trombidiformes</taxon>
        <taxon>Prostigmata</taxon>
        <taxon>Anystina</taxon>
        <taxon>Parasitengona</taxon>
        <taxon>Trombidioidea</taxon>
        <taxon>Trombidiidae</taxon>
        <taxon>Dinothrombium</taxon>
    </lineage>
</organism>
<dbReference type="Gene3D" id="3.80.10.10">
    <property type="entry name" value="Ribonuclease Inhibitor"/>
    <property type="match status" value="1"/>
</dbReference>
<keyword evidence="6" id="KW-1185">Reference proteome</keyword>
<dbReference type="SUPFAM" id="SSF52047">
    <property type="entry name" value="RNI-like"/>
    <property type="match status" value="1"/>
</dbReference>
<dbReference type="Pfam" id="PF13516">
    <property type="entry name" value="LRR_6"/>
    <property type="match status" value="5"/>
</dbReference>
<name>A0A443R7H6_9ACAR</name>
<evidence type="ECO:0000256" key="2">
    <source>
        <dbReference type="ARBA" id="ARBA00022737"/>
    </source>
</evidence>
<feature type="compositionally biased region" description="Polar residues" evidence="4">
    <location>
        <begin position="621"/>
        <end position="642"/>
    </location>
</feature>
<gene>
    <name evidence="5" type="ORF">B4U79_13421</name>
</gene>
<dbReference type="Proteomes" id="UP000285301">
    <property type="component" value="Unassembled WGS sequence"/>
</dbReference>
<protein>
    <submittedName>
        <fullName evidence="5">Protein phosphatase 1 regulatory subunit 37-like protein</fullName>
    </submittedName>
</protein>
<comment type="similarity">
    <text evidence="3">Belongs to the PPP1R37 family.</text>
</comment>
<evidence type="ECO:0000256" key="1">
    <source>
        <dbReference type="ARBA" id="ARBA00022614"/>
    </source>
</evidence>
<dbReference type="PANTHER" id="PTHR24112">
    <property type="entry name" value="LEUCINE-RICH REPEAT, ISOFORM F-RELATED"/>
    <property type="match status" value="1"/>
</dbReference>
<dbReference type="InterPro" id="IPR001611">
    <property type="entry name" value="Leu-rich_rpt"/>
</dbReference>
<dbReference type="CDD" id="cd00116">
    <property type="entry name" value="LRR_RI"/>
    <property type="match status" value="1"/>
</dbReference>
<feature type="region of interest" description="Disordered" evidence="4">
    <location>
        <begin position="615"/>
        <end position="648"/>
    </location>
</feature>
<evidence type="ECO:0000313" key="6">
    <source>
        <dbReference type="Proteomes" id="UP000285301"/>
    </source>
</evidence>
<accession>A0A443R7H6</accession>
<dbReference type="InterPro" id="IPR032675">
    <property type="entry name" value="LRR_dom_sf"/>
</dbReference>
<dbReference type="SMART" id="SM00368">
    <property type="entry name" value="LRR_RI"/>
    <property type="match status" value="7"/>
</dbReference>